<dbReference type="GO" id="GO:0003849">
    <property type="term" value="F:3-deoxy-7-phosphoheptulonate synthase activity"/>
    <property type="evidence" value="ECO:0007669"/>
    <property type="project" value="UniProtKB-EC"/>
</dbReference>
<dbReference type="InterPro" id="IPR052899">
    <property type="entry name" value="Class-I_DAHP_synthase"/>
</dbReference>
<dbReference type="Proteomes" id="UP000502179">
    <property type="component" value="Chromosome"/>
</dbReference>
<dbReference type="NCBIfam" id="NF009239">
    <property type="entry name" value="PRK12595.1"/>
    <property type="match status" value="1"/>
</dbReference>
<dbReference type="Pfam" id="PF18152">
    <property type="entry name" value="DAHP_snth_FXD"/>
    <property type="match status" value="1"/>
</dbReference>
<sequence length="336" mass="36750">MLVVMAKGATEEDIRRVEEVIRGHGWEAKVIPGGERTAIGVLRNKGPIDPGIFLQLPGVKEAIPVSKPYKLVSREMKPVPTQIKLPGGLNIGDGQLILMAGPCAVESLNQAMTIARAVKAAGARVFRAGAFKPRTSPYSFQGLGEEGLKILAKVREETGLLIVTEATDHEVLDLVEEYADIIQIGARNMQNYRLLRRAGQAQKPILLKRGMCASVEELLMAAEYIMAEGNSQIILCERGIRTFANHSRNTLDLGLIPYLRRETHLPIVVDPSHAAGRRDLVIPLAKAAAAVGVDGLLVEVHHQPEKALSDGPQSLYPRQFEELVNELKAMNLFLEE</sequence>
<evidence type="ECO:0000256" key="1">
    <source>
        <dbReference type="ARBA" id="ARBA00022679"/>
    </source>
</evidence>
<dbReference type="GO" id="GO:0016832">
    <property type="term" value="F:aldehyde-lyase activity"/>
    <property type="evidence" value="ECO:0007669"/>
    <property type="project" value="InterPro"/>
</dbReference>
<keyword evidence="1 2" id="KW-0808">Transferase</keyword>
<dbReference type="NCBIfam" id="TIGR01361">
    <property type="entry name" value="DAHP_synth_Bsub"/>
    <property type="match status" value="1"/>
</dbReference>
<dbReference type="NCBIfam" id="NF006421">
    <property type="entry name" value="PRK08673.1"/>
    <property type="match status" value="1"/>
</dbReference>
<gene>
    <name evidence="2" type="primary">aroF</name>
    <name evidence="2" type="ORF">G4V39_06885</name>
</gene>
<dbReference type="RefSeq" id="WP_166032222.1">
    <property type="nucleotide sequence ID" value="NZ_CP048877.1"/>
</dbReference>
<dbReference type="EC" id="2.5.1.54" evidence="2"/>
<dbReference type="Gene3D" id="3.20.20.70">
    <property type="entry name" value="Aldolase class I"/>
    <property type="match status" value="1"/>
</dbReference>
<dbReference type="InterPro" id="IPR006268">
    <property type="entry name" value="DAHP_syn_2"/>
</dbReference>
<keyword evidence="3" id="KW-1185">Reference proteome</keyword>
<dbReference type="KEGG" id="tav:G4V39_06885"/>
<dbReference type="SUPFAM" id="SSF51569">
    <property type="entry name" value="Aldolase"/>
    <property type="match status" value="1"/>
</dbReference>
<dbReference type="GO" id="GO:0009073">
    <property type="term" value="P:aromatic amino acid family biosynthetic process"/>
    <property type="evidence" value="ECO:0007669"/>
    <property type="project" value="InterPro"/>
</dbReference>
<dbReference type="Gene3D" id="3.30.70.1140">
    <property type="entry name" value="Phospho-2-dehydro-3-deoxyheptonate aldolase, domain 1"/>
    <property type="match status" value="1"/>
</dbReference>
<dbReference type="EMBL" id="CP048877">
    <property type="protein sequence ID" value="QIJ72005.1"/>
    <property type="molecule type" value="Genomic_DNA"/>
</dbReference>
<reference evidence="2 3" key="1">
    <citation type="submission" date="2020-02" db="EMBL/GenBank/DDBJ databases">
        <title>Genome analysis of Thermosulfuriphilus ammonigenes ST65T, an anaerobic thermophilic chemolithoautotrophic bacterium isolated from a deep-sea hydrothermal vent.</title>
        <authorList>
            <person name="Slobodkina G."/>
            <person name="Allioux M."/>
            <person name="Merkel A."/>
            <person name="Alain K."/>
            <person name="Jebbar M."/>
            <person name="Slobodkin A."/>
        </authorList>
    </citation>
    <scope>NUCLEOTIDE SEQUENCE [LARGE SCALE GENOMIC DNA]</scope>
    <source>
        <strain evidence="2 3">ST65</strain>
    </source>
</reference>
<name>A0A6G7PWD6_9BACT</name>
<organism evidence="2 3">
    <name type="scientific">Thermosulfuriphilus ammonigenes</name>
    <dbReference type="NCBI Taxonomy" id="1936021"/>
    <lineage>
        <taxon>Bacteria</taxon>
        <taxon>Pseudomonadati</taxon>
        <taxon>Thermodesulfobacteriota</taxon>
        <taxon>Thermodesulfobacteria</taxon>
        <taxon>Thermodesulfobacteriales</taxon>
        <taxon>Thermodesulfobacteriaceae</taxon>
        <taxon>Thermosulfuriphilus</taxon>
    </lineage>
</organism>
<protein>
    <submittedName>
        <fullName evidence="2">3-deoxy-7-phosphoheptulonate synthase</fullName>
        <ecNumber evidence="2">2.5.1.54</ecNumber>
    </submittedName>
</protein>
<dbReference type="InterPro" id="IPR013785">
    <property type="entry name" value="Aldolase_TIM"/>
</dbReference>
<dbReference type="AlphaFoldDB" id="A0A6G7PWD6"/>
<dbReference type="InterPro" id="IPR006218">
    <property type="entry name" value="DAHP1/KDSA"/>
</dbReference>
<dbReference type="InterPro" id="IPR041071">
    <property type="entry name" value="DAHP_snth_FXD"/>
</dbReference>
<dbReference type="PANTHER" id="PTHR43018">
    <property type="entry name" value="PHOSPHO-2-DEHYDRO-3-DEOXYHEPTONATE ALDOLASE"/>
    <property type="match status" value="1"/>
</dbReference>
<dbReference type="PANTHER" id="PTHR43018:SF1">
    <property type="entry name" value="PROTEIN AROA(G)"/>
    <property type="match status" value="1"/>
</dbReference>
<accession>A0A6G7PWD6</accession>
<dbReference type="Pfam" id="PF00793">
    <property type="entry name" value="DAHP_synth_1"/>
    <property type="match status" value="1"/>
</dbReference>
<evidence type="ECO:0000313" key="2">
    <source>
        <dbReference type="EMBL" id="QIJ72005.1"/>
    </source>
</evidence>
<proteinExistence type="predicted"/>
<evidence type="ECO:0000313" key="3">
    <source>
        <dbReference type="Proteomes" id="UP000502179"/>
    </source>
</evidence>